<dbReference type="OMA" id="DMIFDIG"/>
<dbReference type="InterPro" id="IPR015824">
    <property type="entry name" value="Phosphoglycerate_kinase_N"/>
</dbReference>
<evidence type="ECO:0000256" key="6">
    <source>
        <dbReference type="ARBA" id="ARBA00022723"/>
    </source>
</evidence>
<dbReference type="GO" id="GO:0006094">
    <property type="term" value="P:gluconeogenesis"/>
    <property type="evidence" value="ECO:0007669"/>
    <property type="project" value="TreeGrafter"/>
</dbReference>
<evidence type="ECO:0000256" key="1">
    <source>
        <dbReference type="ARBA" id="ARBA00001946"/>
    </source>
</evidence>
<evidence type="ECO:0000313" key="15">
    <source>
        <dbReference type="Proteomes" id="UP000277928"/>
    </source>
</evidence>
<dbReference type="FunFam" id="3.40.50.1260:FF:000032">
    <property type="entry name" value="Phosphoglycerate kinase"/>
    <property type="match status" value="1"/>
</dbReference>
<dbReference type="HAMAP" id="MF_00145">
    <property type="entry name" value="Phosphoglyc_kinase"/>
    <property type="match status" value="1"/>
</dbReference>
<dbReference type="UniPathway" id="UPA00109">
    <property type="reaction ID" value="UER00185"/>
</dbReference>
<dbReference type="FunFam" id="3.40.50.1260:FF:000005">
    <property type="entry name" value="Phosphoglycerate kinase"/>
    <property type="match status" value="1"/>
</dbReference>
<evidence type="ECO:0000256" key="8">
    <source>
        <dbReference type="ARBA" id="ARBA00022777"/>
    </source>
</evidence>
<dbReference type="FunFam" id="3.40.50.1260:FF:000031">
    <property type="entry name" value="Phosphoglycerate kinase 1"/>
    <property type="match status" value="1"/>
</dbReference>
<dbReference type="CDD" id="cd00318">
    <property type="entry name" value="Phosphoglycerate_kinase"/>
    <property type="match status" value="1"/>
</dbReference>
<dbReference type="AlphaFoldDB" id="A0A3P6TD42"/>
<keyword evidence="9" id="KW-0067">ATP-binding</keyword>
<evidence type="ECO:0000256" key="7">
    <source>
        <dbReference type="ARBA" id="ARBA00022741"/>
    </source>
</evidence>
<sequence length="486" mass="53159">MSMKRNRSSWRHTVQCNFRSTMPYYVVPSVTHSNMRKRRLHSFLLTVAWASLFTASSCTIFRVFLRATQKKMTLNKLSIDKVDVKDKRVLIRVDFNVPLKDGKITNNQRITAAVPTIKHALDHGAKAVILMSHLGRPDGMKKMEFTLEPVVSELKNVLGKDVTFVRDCVGPEAEKATADPALGSVILLENLRFYLEEEGKGVNEKGEKVKASQADIDKFRASLTKHGDVYVNDAFGTAHRAHSSMVGIKLDKRATGFLMKKELDYFAKALDNPVPPFLAILGGAKVADKIQLIRNLLDKVNEMIIGGGMAYTFLKVINNINIGKSLFDAEGAKIVSELMDKAKEKGVKIHLPIDFVIADDFKENAQFKTADLKSGIPDGWMGLDIGPETAKQFAEVVGHARTVVWNGPAGVFEWENFSKGTKAVMDAVVDVTSKGAVTIIGGGDTATCCKKWKTGDKVSHVSTGGGASLELLEGKVLPGVDALSPA</sequence>
<dbReference type="GO" id="GO:0005829">
    <property type="term" value="C:cytosol"/>
    <property type="evidence" value="ECO:0007669"/>
    <property type="project" value="TreeGrafter"/>
</dbReference>
<evidence type="ECO:0000256" key="3">
    <source>
        <dbReference type="ARBA" id="ARBA00008982"/>
    </source>
</evidence>
<dbReference type="Proteomes" id="UP000277928">
    <property type="component" value="Unassembled WGS sequence"/>
</dbReference>
<keyword evidence="6" id="KW-0479">Metal-binding</keyword>
<keyword evidence="5 12" id="KW-0808">Transferase</keyword>
<evidence type="ECO:0000256" key="5">
    <source>
        <dbReference type="ARBA" id="ARBA00022679"/>
    </source>
</evidence>
<comment type="catalytic activity">
    <reaction evidence="12">
        <text>(2R)-3-phosphoglycerate + ATP = (2R)-3-phospho-glyceroyl phosphate + ADP</text>
        <dbReference type="Rhea" id="RHEA:14801"/>
        <dbReference type="ChEBI" id="CHEBI:30616"/>
        <dbReference type="ChEBI" id="CHEBI:57604"/>
        <dbReference type="ChEBI" id="CHEBI:58272"/>
        <dbReference type="ChEBI" id="CHEBI:456216"/>
        <dbReference type="EC" id="2.7.2.3"/>
    </reaction>
</comment>
<comment type="similarity">
    <text evidence="3 12">Belongs to the phosphoglycerate kinase family.</text>
</comment>
<evidence type="ECO:0000256" key="12">
    <source>
        <dbReference type="RuleBase" id="RU000532"/>
    </source>
</evidence>
<comment type="cofactor">
    <cofactor evidence="1">
        <name>Mg(2+)</name>
        <dbReference type="ChEBI" id="CHEBI:18420"/>
    </cofactor>
</comment>
<dbReference type="GO" id="GO:0043531">
    <property type="term" value="F:ADP binding"/>
    <property type="evidence" value="ECO:0007669"/>
    <property type="project" value="TreeGrafter"/>
</dbReference>
<evidence type="ECO:0000256" key="2">
    <source>
        <dbReference type="ARBA" id="ARBA00004838"/>
    </source>
</evidence>
<gene>
    <name evidence="14" type="ORF">NLS_LOCUS5075</name>
</gene>
<dbReference type="GO" id="GO:0046872">
    <property type="term" value="F:metal ion binding"/>
    <property type="evidence" value="ECO:0007669"/>
    <property type="project" value="UniProtKB-KW"/>
</dbReference>
<dbReference type="SUPFAM" id="SSF53748">
    <property type="entry name" value="Phosphoglycerate kinase"/>
    <property type="match status" value="1"/>
</dbReference>
<comment type="subunit">
    <text evidence="13">Monomer.</text>
</comment>
<dbReference type="GO" id="GO:0005524">
    <property type="term" value="F:ATP binding"/>
    <property type="evidence" value="ECO:0007669"/>
    <property type="project" value="UniProtKB-KW"/>
</dbReference>
<accession>A0A3P6TD42</accession>
<keyword evidence="15" id="KW-1185">Reference proteome</keyword>
<dbReference type="PROSITE" id="PS00111">
    <property type="entry name" value="PGLYCERATE_KINASE"/>
    <property type="match status" value="1"/>
</dbReference>
<reference evidence="14 15" key="1">
    <citation type="submission" date="2018-08" db="EMBL/GenBank/DDBJ databases">
        <authorList>
            <person name="Laetsch R D."/>
            <person name="Stevens L."/>
            <person name="Kumar S."/>
            <person name="Blaxter L. M."/>
        </authorList>
    </citation>
    <scope>NUCLEOTIDE SEQUENCE [LARGE SCALE GENOMIC DNA]</scope>
</reference>
<dbReference type="InterPro" id="IPR015911">
    <property type="entry name" value="Phosphoglycerate_kinase_CS"/>
</dbReference>
<protein>
    <recommendedName>
        <fullName evidence="4 12">Phosphoglycerate kinase</fullName>
        <ecNumber evidence="4 12">2.7.2.3</ecNumber>
    </recommendedName>
</protein>
<organism evidence="14 15">
    <name type="scientific">Litomosoides sigmodontis</name>
    <name type="common">Filarial nematode worm</name>
    <dbReference type="NCBI Taxonomy" id="42156"/>
    <lineage>
        <taxon>Eukaryota</taxon>
        <taxon>Metazoa</taxon>
        <taxon>Ecdysozoa</taxon>
        <taxon>Nematoda</taxon>
        <taxon>Chromadorea</taxon>
        <taxon>Rhabditida</taxon>
        <taxon>Spirurina</taxon>
        <taxon>Spiruromorpha</taxon>
        <taxon>Filarioidea</taxon>
        <taxon>Onchocercidae</taxon>
        <taxon>Litomosoides</taxon>
    </lineage>
</organism>
<comment type="pathway">
    <text evidence="2 12">Carbohydrate degradation; glycolysis; pyruvate from D-glyceraldehyde 3-phosphate: step 2/5.</text>
</comment>
<dbReference type="EC" id="2.7.2.3" evidence="4 12"/>
<dbReference type="EMBL" id="UYRX01000358">
    <property type="protein sequence ID" value="VDK80873.1"/>
    <property type="molecule type" value="Genomic_DNA"/>
</dbReference>
<evidence type="ECO:0000256" key="4">
    <source>
        <dbReference type="ARBA" id="ARBA00013061"/>
    </source>
</evidence>
<keyword evidence="10" id="KW-0460">Magnesium</keyword>
<dbReference type="PRINTS" id="PR00477">
    <property type="entry name" value="PHGLYCKINASE"/>
</dbReference>
<keyword evidence="11" id="KW-0324">Glycolysis</keyword>
<evidence type="ECO:0000256" key="11">
    <source>
        <dbReference type="ARBA" id="ARBA00023152"/>
    </source>
</evidence>
<dbReference type="Gene3D" id="3.40.50.1260">
    <property type="entry name" value="Phosphoglycerate kinase, N-terminal domain"/>
    <property type="match status" value="3"/>
</dbReference>
<evidence type="ECO:0000256" key="9">
    <source>
        <dbReference type="ARBA" id="ARBA00022840"/>
    </source>
</evidence>
<dbReference type="STRING" id="42156.A0A3P6TD42"/>
<dbReference type="PANTHER" id="PTHR11406:SF0">
    <property type="entry name" value="PHOSPHOGLYCERATE KINASE"/>
    <property type="match status" value="1"/>
</dbReference>
<keyword evidence="8 12" id="KW-0418">Kinase</keyword>
<dbReference type="GO" id="GO:0004618">
    <property type="term" value="F:phosphoglycerate kinase activity"/>
    <property type="evidence" value="ECO:0007669"/>
    <property type="project" value="UniProtKB-EC"/>
</dbReference>
<evidence type="ECO:0000313" key="14">
    <source>
        <dbReference type="EMBL" id="VDK80873.1"/>
    </source>
</evidence>
<dbReference type="PANTHER" id="PTHR11406">
    <property type="entry name" value="PHOSPHOGLYCERATE KINASE"/>
    <property type="match status" value="1"/>
</dbReference>
<evidence type="ECO:0000256" key="13">
    <source>
        <dbReference type="RuleBase" id="RU000696"/>
    </source>
</evidence>
<dbReference type="GO" id="GO:0006096">
    <property type="term" value="P:glycolytic process"/>
    <property type="evidence" value="ECO:0007669"/>
    <property type="project" value="UniProtKB-UniPathway"/>
</dbReference>
<proteinExistence type="inferred from homology"/>
<keyword evidence="7" id="KW-0547">Nucleotide-binding</keyword>
<name>A0A3P6TD42_LITSI</name>
<dbReference type="InterPro" id="IPR036043">
    <property type="entry name" value="Phosphoglycerate_kinase_sf"/>
</dbReference>
<dbReference type="InterPro" id="IPR001576">
    <property type="entry name" value="Phosphoglycerate_kinase"/>
</dbReference>
<dbReference type="OrthoDB" id="275353at2759"/>
<evidence type="ECO:0000256" key="10">
    <source>
        <dbReference type="ARBA" id="ARBA00022842"/>
    </source>
</evidence>
<dbReference type="Pfam" id="PF00162">
    <property type="entry name" value="PGK"/>
    <property type="match status" value="1"/>
</dbReference>